<dbReference type="RefSeq" id="WP_264487054.1">
    <property type="nucleotide sequence ID" value="NZ_JAPDDT010000003.1"/>
</dbReference>
<dbReference type="Proteomes" id="UP001320876">
    <property type="component" value="Unassembled WGS sequence"/>
</dbReference>
<protein>
    <submittedName>
        <fullName evidence="2">Uncharacterized protein</fullName>
    </submittedName>
</protein>
<keyword evidence="3" id="KW-1185">Reference proteome</keyword>
<feature type="chain" id="PRO_5045209306" evidence="1">
    <location>
        <begin position="33"/>
        <end position="211"/>
    </location>
</feature>
<comment type="caution">
    <text evidence="2">The sequence shown here is derived from an EMBL/GenBank/DDBJ whole genome shotgun (WGS) entry which is preliminary data.</text>
</comment>
<gene>
    <name evidence="2" type="ORF">OKA05_10330</name>
</gene>
<accession>A0ABT3GHJ2</accession>
<dbReference type="PROSITE" id="PS51318">
    <property type="entry name" value="TAT"/>
    <property type="match status" value="1"/>
</dbReference>
<dbReference type="InterPro" id="IPR049970">
    <property type="entry name" value="Amuc_1102-like"/>
</dbReference>
<dbReference type="InterPro" id="IPR006311">
    <property type="entry name" value="TAT_signal"/>
</dbReference>
<evidence type="ECO:0000313" key="3">
    <source>
        <dbReference type="Proteomes" id="UP001320876"/>
    </source>
</evidence>
<dbReference type="EMBL" id="JAPDDT010000003">
    <property type="protein sequence ID" value="MCW1922948.1"/>
    <property type="molecule type" value="Genomic_DNA"/>
</dbReference>
<feature type="signal peptide" evidence="1">
    <location>
        <begin position="1"/>
        <end position="32"/>
    </location>
</feature>
<organism evidence="2 3">
    <name type="scientific">Luteolibacter arcticus</name>
    <dbReference type="NCBI Taxonomy" id="1581411"/>
    <lineage>
        <taxon>Bacteria</taxon>
        <taxon>Pseudomonadati</taxon>
        <taxon>Verrucomicrobiota</taxon>
        <taxon>Verrucomicrobiia</taxon>
        <taxon>Verrucomicrobiales</taxon>
        <taxon>Verrucomicrobiaceae</taxon>
        <taxon>Luteolibacter</taxon>
    </lineage>
</organism>
<reference evidence="2 3" key="1">
    <citation type="submission" date="2022-10" db="EMBL/GenBank/DDBJ databases">
        <title>Luteolibacter arcticus strain CCTCC AB 2014275, whole genome shotgun sequencing project.</title>
        <authorList>
            <person name="Zhao G."/>
            <person name="Shen L."/>
        </authorList>
    </citation>
    <scope>NUCLEOTIDE SEQUENCE [LARGE SCALE GENOMIC DNA]</scope>
    <source>
        <strain evidence="2 3">CCTCC AB 2014275</strain>
    </source>
</reference>
<dbReference type="NCBIfam" id="NF042424">
    <property type="entry name" value="Amuc_1102_rel"/>
    <property type="match status" value="1"/>
</dbReference>
<evidence type="ECO:0000313" key="2">
    <source>
        <dbReference type="EMBL" id="MCW1922948.1"/>
    </source>
</evidence>
<name>A0ABT3GHJ2_9BACT</name>
<sequence length="211" mass="23359">MKHCPRSFRRTALAAVTASVAALAFLAVPAHAQGKADVGNMIFDDIPSPDVQGVKGKNFKPKDWLEVEAGIKIPATNAEQKKAGFIDQVTVKWYVAFKNPEGKNFIKLTKTIIHINVPVDEEIFSSVYMSPSMLKRVTGKDKAGKGDVEAVGIEVLVNGEKVGQAAQKKPDKWWEAGSLSDQSDKFPLLNKDETPFAMAWWDRYAEIQKER</sequence>
<keyword evidence="1" id="KW-0732">Signal</keyword>
<evidence type="ECO:0000256" key="1">
    <source>
        <dbReference type="SAM" id="SignalP"/>
    </source>
</evidence>
<proteinExistence type="predicted"/>